<organism evidence="2 3">
    <name type="scientific">Leptomonas pyrrhocoris</name>
    <name type="common">Firebug parasite</name>
    <dbReference type="NCBI Taxonomy" id="157538"/>
    <lineage>
        <taxon>Eukaryota</taxon>
        <taxon>Discoba</taxon>
        <taxon>Euglenozoa</taxon>
        <taxon>Kinetoplastea</taxon>
        <taxon>Metakinetoplastina</taxon>
        <taxon>Trypanosomatida</taxon>
        <taxon>Trypanosomatidae</taxon>
        <taxon>Leishmaniinae</taxon>
        <taxon>Leptomonas</taxon>
    </lineage>
</organism>
<feature type="compositionally biased region" description="Basic and acidic residues" evidence="1">
    <location>
        <begin position="456"/>
        <end position="467"/>
    </location>
</feature>
<feature type="region of interest" description="Disordered" evidence="1">
    <location>
        <begin position="1031"/>
        <end position="1053"/>
    </location>
</feature>
<feature type="compositionally biased region" description="Polar residues" evidence="1">
    <location>
        <begin position="445"/>
        <end position="455"/>
    </location>
</feature>
<feature type="compositionally biased region" description="Low complexity" evidence="1">
    <location>
        <begin position="143"/>
        <end position="160"/>
    </location>
</feature>
<feature type="compositionally biased region" description="Polar residues" evidence="1">
    <location>
        <begin position="586"/>
        <end position="595"/>
    </location>
</feature>
<keyword evidence="3" id="KW-1185">Reference proteome</keyword>
<name>A0A0N0DU21_LEPPY</name>
<feature type="compositionally biased region" description="Polar residues" evidence="1">
    <location>
        <begin position="1042"/>
        <end position="1053"/>
    </location>
</feature>
<feature type="region of interest" description="Disordered" evidence="1">
    <location>
        <begin position="271"/>
        <end position="349"/>
    </location>
</feature>
<feature type="compositionally biased region" description="Low complexity" evidence="1">
    <location>
        <begin position="574"/>
        <end position="584"/>
    </location>
</feature>
<feature type="compositionally biased region" description="Polar residues" evidence="1">
    <location>
        <begin position="107"/>
        <end position="137"/>
    </location>
</feature>
<protein>
    <submittedName>
        <fullName evidence="2">Uncharacterized protein</fullName>
    </submittedName>
</protein>
<dbReference type="GeneID" id="26906721"/>
<feature type="compositionally biased region" description="Low complexity" evidence="1">
    <location>
        <begin position="861"/>
        <end position="884"/>
    </location>
</feature>
<evidence type="ECO:0000313" key="2">
    <source>
        <dbReference type="EMBL" id="KPA78291.1"/>
    </source>
</evidence>
<gene>
    <name evidence="2" type="ORF">ABB37_06432</name>
</gene>
<comment type="caution">
    <text evidence="2">The sequence shown here is derived from an EMBL/GenBank/DDBJ whole genome shotgun (WGS) entry which is preliminary data.</text>
</comment>
<accession>A0A0N0DU21</accession>
<feature type="region of interest" description="Disordered" evidence="1">
    <location>
        <begin position="1"/>
        <end position="224"/>
    </location>
</feature>
<evidence type="ECO:0000256" key="1">
    <source>
        <dbReference type="SAM" id="MobiDB-lite"/>
    </source>
</evidence>
<feature type="compositionally biased region" description="Low complexity" evidence="1">
    <location>
        <begin position="505"/>
        <end position="518"/>
    </location>
</feature>
<feature type="region of interest" description="Disordered" evidence="1">
    <location>
        <begin position="969"/>
        <end position="989"/>
    </location>
</feature>
<evidence type="ECO:0000313" key="3">
    <source>
        <dbReference type="Proteomes" id="UP000037923"/>
    </source>
</evidence>
<dbReference type="EMBL" id="LGTL01000014">
    <property type="protein sequence ID" value="KPA78291.1"/>
    <property type="molecule type" value="Genomic_DNA"/>
</dbReference>
<feature type="compositionally biased region" description="Low complexity" evidence="1">
    <location>
        <begin position="611"/>
        <end position="643"/>
    </location>
</feature>
<feature type="compositionally biased region" description="Low complexity" evidence="1">
    <location>
        <begin position="534"/>
        <end position="545"/>
    </location>
</feature>
<dbReference type="OrthoDB" id="248077at2759"/>
<reference evidence="2 3" key="1">
    <citation type="submission" date="2015-07" db="EMBL/GenBank/DDBJ databases">
        <title>High-quality genome of monoxenous trypanosomatid Leptomonas pyrrhocoris.</title>
        <authorList>
            <person name="Flegontov P."/>
            <person name="Butenko A."/>
            <person name="Firsov S."/>
            <person name="Vlcek C."/>
            <person name="Logacheva M.D."/>
            <person name="Field M."/>
            <person name="Filatov D."/>
            <person name="Flegontova O."/>
            <person name="Gerasimov E."/>
            <person name="Jackson A.P."/>
            <person name="Kelly S."/>
            <person name="Opperdoes F."/>
            <person name="O'Reilly A."/>
            <person name="Votypka J."/>
            <person name="Yurchenko V."/>
            <person name="Lukes J."/>
        </authorList>
    </citation>
    <scope>NUCLEOTIDE SEQUENCE [LARGE SCALE GENOMIC DNA]</scope>
    <source>
        <strain evidence="2">H10</strain>
    </source>
</reference>
<dbReference type="OMA" id="ECHLEDF"/>
<sequence>MQTRTRAGSQRPLPATLSTTTTTTTTAPTTAPTRPLSSSALPSPSAARHRPSRTVAPLTEDVFASSLPAAPGVSSLHTPDLSTGHSSHHPSPPSNRATSYVPHMPALSSTTNTPTARPSANSPSQSLPTRTESSTALSPGRLASQANTATTAAVTATTSPSAPPARLRSLSDPTTVWDKGDGDGAGECAGDASSQQSPRQQRPRRHSSGSTSRLPPTLQPSKLGAMAPATFPATSASSVCVLTSPARMASQPDVTALPITSPARRCCLTGGVARDERHSSPSSNGGGSNGGDSIDWKPSAAATTATTTTSALRSRSANVQRGGGDRSAQEARQEPLPIQSPPPPSSGDIAAAVAATTTTTSRRVTHDNGGNLPRHRTLSSEMEAMGNGSGEAFVRENPRVRALVNNLYQHVLTVQPEDPLHYLAHLNPHAVPQPPSVAPCATAQQEAPSESVNNVNREEKDSVECRRTSSRPAPLPSDAGDVVPGSNSHGGTYPPRTRSPEEESAVAATPATTTITDTRLSSDGVEASAPAPPSAEAAPPQDQQPQRPPRSRPGRLVTPLPTHPHSNDNGGGAVAAADVPARGRSSPVQPRQSGRSHLVSELGNANRANASSQSTATTTTIPSSGSNTQDNSTNNNGITTTSSFASPAPALTIDTGSIGSTNSSNNNSRALRAPPPSAPTTSLHTRLASAGSLGHTANFRGTHGSGSKLSSPFYLQRSSFHMGGGLPQHSFGSAAGGPSSYLPLSRAMGLHTSFTGSVSGLERGEATPSDVSSLFSVNSVDLQEFMAEFRLAKEESCGGGIECPLITLDDLATIMETVAFPFPDGAALLDLFEELQPCARYWAKAPSASSPATAIALEGPASAAAATLQPPPSSSTTSTRAPGSNQSRRPPREASSAATVNGPLRGSSTDGNINIISNHNNGGAAAAGVDGAGKFHVGNSGATGTAATAVTATHGSLYDESVLPCGASDSGAATKRHSPRRADAESVSALASPLDRRVGSVGTEDSMDVAVARHCGMEEALPGTTSFDARQTESTVEGDGVSHQSNTTEMADPNITTFSAHPVRESLPKMLVPGRPTTADGYFASTSIPPPPLAKRSLADNDTAAAAAAAMPTVPFETFLARMAFKIQGRYSAEAIRIAFYGMVVDDNEDGEDGEDNATATAVASQVNTPALAEGTSSFAAATTAQGSRGVYDPFFSNSLTPSEPAGGSVTLTALHDANIPSCTVPLLRCIAEGLYARLGMVDATASEVQRGVHSAGLPTAPEDQRACECHLEDFARLVRAVSTVADRGFSVSPGNFCLSSLRDGALPRGPSATASWKEESALASGKVVNAPAAHPTWHT</sequence>
<dbReference type="Proteomes" id="UP000037923">
    <property type="component" value="Unassembled WGS sequence"/>
</dbReference>
<feature type="compositionally biased region" description="Low complexity" evidence="1">
    <location>
        <begin position="299"/>
        <end position="317"/>
    </location>
</feature>
<dbReference type="VEuPathDB" id="TriTrypDB:LpyrH10_14_1470"/>
<feature type="region of interest" description="Disordered" evidence="1">
    <location>
        <begin position="861"/>
        <end position="915"/>
    </location>
</feature>
<feature type="compositionally biased region" description="Polar residues" evidence="1">
    <location>
        <begin position="75"/>
        <end position="84"/>
    </location>
</feature>
<feature type="region of interest" description="Disordered" evidence="1">
    <location>
        <begin position="445"/>
        <end position="684"/>
    </location>
</feature>
<proteinExistence type="predicted"/>
<dbReference type="RefSeq" id="XP_015656730.1">
    <property type="nucleotide sequence ID" value="XM_015804752.1"/>
</dbReference>
<feature type="compositionally biased region" description="Low complexity" evidence="1">
    <location>
        <begin position="11"/>
        <end position="46"/>
    </location>
</feature>
<feature type="compositionally biased region" description="Low complexity" evidence="1">
    <location>
        <begin position="660"/>
        <end position="672"/>
    </location>
</feature>
<feature type="compositionally biased region" description="Low complexity" evidence="1">
    <location>
        <begin position="186"/>
        <end position="200"/>
    </location>
</feature>
<feature type="compositionally biased region" description="Basic and acidic residues" evidence="1">
    <location>
        <begin position="323"/>
        <end position="333"/>
    </location>
</feature>